<dbReference type="GO" id="GO:0005737">
    <property type="term" value="C:cytoplasm"/>
    <property type="evidence" value="ECO:0007669"/>
    <property type="project" value="UniProtKB-SubCell"/>
</dbReference>
<dbReference type="NCBIfam" id="NF001489">
    <property type="entry name" value="PRK00346.1-3"/>
    <property type="match status" value="1"/>
</dbReference>
<comment type="cofactor">
    <cofactor evidence="2">
        <name>Mg(2+)</name>
        <dbReference type="ChEBI" id="CHEBI:18420"/>
    </cofactor>
</comment>
<evidence type="ECO:0000256" key="8">
    <source>
        <dbReference type="ARBA" id="ARBA00022801"/>
    </source>
</evidence>
<evidence type="ECO:0000256" key="5">
    <source>
        <dbReference type="ARBA" id="ARBA00022490"/>
    </source>
</evidence>
<dbReference type="EC" id="3.1.3.5" evidence="9"/>
<dbReference type="InterPro" id="IPR036523">
    <property type="entry name" value="SurE-like_sf"/>
</dbReference>
<feature type="domain" description="Survival protein SurE-like phosphatase/nucleotidase" evidence="10">
    <location>
        <begin position="3"/>
        <end position="182"/>
    </location>
</feature>
<organism evidence="11 12">
    <name type="scientific">Inmirania thermothiophila</name>
    <dbReference type="NCBI Taxonomy" id="1750597"/>
    <lineage>
        <taxon>Bacteria</taxon>
        <taxon>Pseudomonadati</taxon>
        <taxon>Pseudomonadota</taxon>
        <taxon>Gammaproteobacteria</taxon>
        <taxon>Chromatiales</taxon>
        <taxon>Ectothiorhodospiraceae</taxon>
        <taxon>Inmirania</taxon>
    </lineage>
</organism>
<proteinExistence type="inferred from homology"/>
<dbReference type="PANTHER" id="PTHR30457:SF12">
    <property type="entry name" value="5'_3'-NUCLEOTIDASE SURE"/>
    <property type="match status" value="1"/>
</dbReference>
<keyword evidence="7 9" id="KW-0547">Nucleotide-binding</keyword>
<evidence type="ECO:0000256" key="3">
    <source>
        <dbReference type="ARBA" id="ARBA00004496"/>
    </source>
</evidence>
<evidence type="ECO:0000256" key="4">
    <source>
        <dbReference type="ARBA" id="ARBA00011062"/>
    </source>
</evidence>
<dbReference type="GO" id="GO:0008253">
    <property type="term" value="F:5'-nucleotidase activity"/>
    <property type="evidence" value="ECO:0007669"/>
    <property type="project" value="UniProtKB-UniRule"/>
</dbReference>
<dbReference type="GO" id="GO:0008254">
    <property type="term" value="F:3'-nucleotidase activity"/>
    <property type="evidence" value="ECO:0007669"/>
    <property type="project" value="TreeGrafter"/>
</dbReference>
<evidence type="ECO:0000256" key="1">
    <source>
        <dbReference type="ARBA" id="ARBA00000815"/>
    </source>
</evidence>
<dbReference type="Pfam" id="PF01975">
    <property type="entry name" value="SurE"/>
    <property type="match status" value="1"/>
</dbReference>
<evidence type="ECO:0000313" key="11">
    <source>
        <dbReference type="EMBL" id="ROR32243.1"/>
    </source>
</evidence>
<keyword evidence="8 9" id="KW-0378">Hydrolase</keyword>
<keyword evidence="5 9" id="KW-0963">Cytoplasm</keyword>
<feature type="binding site" evidence="9">
    <location>
        <position position="91"/>
    </location>
    <ligand>
        <name>a divalent metal cation</name>
        <dbReference type="ChEBI" id="CHEBI:60240"/>
    </ligand>
</feature>
<feature type="binding site" evidence="9">
    <location>
        <position position="39"/>
    </location>
    <ligand>
        <name>a divalent metal cation</name>
        <dbReference type="ChEBI" id="CHEBI:60240"/>
    </ligand>
</feature>
<dbReference type="GO" id="GO:0000166">
    <property type="term" value="F:nucleotide binding"/>
    <property type="evidence" value="ECO:0007669"/>
    <property type="project" value="UniProtKB-KW"/>
</dbReference>
<name>A0A3N1Y071_9GAMM</name>
<comment type="caution">
    <text evidence="11">The sequence shown here is derived from an EMBL/GenBank/DDBJ whole genome shotgun (WGS) entry which is preliminary data.</text>
</comment>
<dbReference type="EMBL" id="RJVI01000002">
    <property type="protein sequence ID" value="ROR32243.1"/>
    <property type="molecule type" value="Genomic_DNA"/>
</dbReference>
<feature type="binding site" evidence="9">
    <location>
        <position position="8"/>
    </location>
    <ligand>
        <name>a divalent metal cation</name>
        <dbReference type="ChEBI" id="CHEBI:60240"/>
    </ligand>
</feature>
<dbReference type="NCBIfam" id="NF001490">
    <property type="entry name" value="PRK00346.1-4"/>
    <property type="match status" value="1"/>
</dbReference>
<dbReference type="OrthoDB" id="9780815at2"/>
<comment type="function">
    <text evidence="9">Nucleotidase that shows phosphatase activity on nucleoside 5'-monophosphates.</text>
</comment>
<dbReference type="SUPFAM" id="SSF64167">
    <property type="entry name" value="SurE-like"/>
    <property type="match status" value="1"/>
</dbReference>
<reference evidence="11 12" key="1">
    <citation type="submission" date="2018-11" db="EMBL/GenBank/DDBJ databases">
        <title>Genomic Encyclopedia of Type Strains, Phase IV (KMG-IV): sequencing the most valuable type-strain genomes for metagenomic binning, comparative biology and taxonomic classification.</title>
        <authorList>
            <person name="Goeker M."/>
        </authorList>
    </citation>
    <scope>NUCLEOTIDE SEQUENCE [LARGE SCALE GENOMIC DNA]</scope>
    <source>
        <strain evidence="11 12">DSM 100275</strain>
    </source>
</reference>
<evidence type="ECO:0000259" key="10">
    <source>
        <dbReference type="Pfam" id="PF01975"/>
    </source>
</evidence>
<comment type="cofactor">
    <cofactor evidence="9">
        <name>a divalent metal cation</name>
        <dbReference type="ChEBI" id="CHEBI:60240"/>
    </cofactor>
    <text evidence="9">Binds 1 divalent metal cation per subunit.</text>
</comment>
<dbReference type="Proteomes" id="UP000276634">
    <property type="component" value="Unassembled WGS sequence"/>
</dbReference>
<evidence type="ECO:0000256" key="2">
    <source>
        <dbReference type="ARBA" id="ARBA00001946"/>
    </source>
</evidence>
<evidence type="ECO:0000313" key="12">
    <source>
        <dbReference type="Proteomes" id="UP000276634"/>
    </source>
</evidence>
<dbReference type="FunFam" id="3.40.1210.10:FF:000001">
    <property type="entry name" value="5'/3'-nucleotidase SurE"/>
    <property type="match status" value="1"/>
</dbReference>
<protein>
    <recommendedName>
        <fullName evidence="9">5'-nucleotidase SurE</fullName>
        <ecNumber evidence="9">3.1.3.5</ecNumber>
    </recommendedName>
    <alternativeName>
        <fullName evidence="9">Nucleoside 5'-monophosphate phosphohydrolase</fullName>
    </alternativeName>
</protein>
<comment type="similarity">
    <text evidence="4 9">Belongs to the SurE nucleotidase family.</text>
</comment>
<keyword evidence="12" id="KW-1185">Reference proteome</keyword>
<feature type="binding site" evidence="9">
    <location>
        <position position="9"/>
    </location>
    <ligand>
        <name>a divalent metal cation</name>
        <dbReference type="ChEBI" id="CHEBI:60240"/>
    </ligand>
</feature>
<accession>A0A3N1Y071</accession>
<keyword evidence="6 9" id="KW-0479">Metal-binding</keyword>
<dbReference type="AlphaFoldDB" id="A0A3N1Y071"/>
<dbReference type="GO" id="GO:0004309">
    <property type="term" value="F:exopolyphosphatase activity"/>
    <property type="evidence" value="ECO:0007669"/>
    <property type="project" value="TreeGrafter"/>
</dbReference>
<evidence type="ECO:0000256" key="7">
    <source>
        <dbReference type="ARBA" id="ARBA00022741"/>
    </source>
</evidence>
<dbReference type="InterPro" id="IPR002828">
    <property type="entry name" value="SurE-like_Pase/nucleotidase"/>
</dbReference>
<evidence type="ECO:0000256" key="6">
    <source>
        <dbReference type="ARBA" id="ARBA00022723"/>
    </source>
</evidence>
<sequence length="250" mass="26628">MRILVTNDDGYRAPGLQVLADALATLGEVTVVAPERNRSGASNSLTLDRPLRAHRADNGYIYVDGTPTDCVHLAITGLLEREPDMVVSGINAGANLGDDVLYSGTVAAAMEGRFLGYPAVAVSLAAHDPQHFPTAARVARAIVERLLSDPLPPDTILNVNVPDLPMEAVAGIEVTRLGHRHRAEPVVRTTDPRGRPIYWIGPAGPEEDAGPGTDFHAVAAGRVALTPIHVDLTHHEALGRLRAWAEALRP</sequence>
<comment type="catalytic activity">
    <reaction evidence="1 9">
        <text>a ribonucleoside 5'-phosphate + H2O = a ribonucleoside + phosphate</text>
        <dbReference type="Rhea" id="RHEA:12484"/>
        <dbReference type="ChEBI" id="CHEBI:15377"/>
        <dbReference type="ChEBI" id="CHEBI:18254"/>
        <dbReference type="ChEBI" id="CHEBI:43474"/>
        <dbReference type="ChEBI" id="CHEBI:58043"/>
        <dbReference type="EC" id="3.1.3.5"/>
    </reaction>
</comment>
<dbReference type="HAMAP" id="MF_00060">
    <property type="entry name" value="SurE"/>
    <property type="match status" value="1"/>
</dbReference>
<dbReference type="InterPro" id="IPR030048">
    <property type="entry name" value="SurE"/>
</dbReference>
<evidence type="ECO:0000256" key="9">
    <source>
        <dbReference type="HAMAP-Rule" id="MF_00060"/>
    </source>
</evidence>
<dbReference type="Gene3D" id="3.40.1210.10">
    <property type="entry name" value="Survival protein SurE-like phosphatase/nucleotidase"/>
    <property type="match status" value="1"/>
</dbReference>
<dbReference type="PANTHER" id="PTHR30457">
    <property type="entry name" value="5'-NUCLEOTIDASE SURE"/>
    <property type="match status" value="1"/>
</dbReference>
<gene>
    <name evidence="9" type="primary">surE</name>
    <name evidence="11" type="ORF">EDC57_1440</name>
</gene>
<dbReference type="GO" id="GO:0046872">
    <property type="term" value="F:metal ion binding"/>
    <property type="evidence" value="ECO:0007669"/>
    <property type="project" value="UniProtKB-UniRule"/>
</dbReference>
<dbReference type="RefSeq" id="WP_123401207.1">
    <property type="nucleotide sequence ID" value="NZ_RJVI01000002.1"/>
</dbReference>
<dbReference type="NCBIfam" id="TIGR00087">
    <property type="entry name" value="surE"/>
    <property type="match status" value="1"/>
</dbReference>
<comment type="subcellular location">
    <subcellularLocation>
        <location evidence="3 9">Cytoplasm</location>
    </subcellularLocation>
</comment>